<gene>
    <name evidence="1" type="ORF">ENJ61_06740</name>
</gene>
<name>A0A7C5L3S3_AQUAO</name>
<accession>A0A7C5L3S3</accession>
<sequence length="236" mass="27663">YGGEGRPGFKLTEYPKFILGSEENVPSSKFDADGYGAVDVTLYLPLHRLIEGVRSFKIYYQEAGTDIKAWWQKEDRGEFYFPFGFRFLFTSYVAGFLLSTKKHLLRGEFTKVSDKWYVHHHYSYEGYTYRGLSLGHPYGSNLLHILLSHRYYLSEKASLSYRIGAYKQPAYRAKEYVRRFYLTLSGEKRLRILIVSAFLRADFSQNRDTDPYPNRFNVVPGRRTFLTLGLSLSWRL</sequence>
<dbReference type="Gene3D" id="2.40.160.130">
    <property type="entry name" value="Capsule assembly protein Wzi"/>
    <property type="match status" value="1"/>
</dbReference>
<protein>
    <recommendedName>
        <fullName evidence="2">TonB-dependent receptor</fullName>
    </recommendedName>
</protein>
<feature type="non-terminal residue" evidence="1">
    <location>
        <position position="1"/>
    </location>
</feature>
<dbReference type="AlphaFoldDB" id="A0A7C5L3S3"/>
<dbReference type="EMBL" id="DRNB01000245">
    <property type="protein sequence ID" value="HHJ64589.1"/>
    <property type="molecule type" value="Genomic_DNA"/>
</dbReference>
<evidence type="ECO:0000313" key="1">
    <source>
        <dbReference type="EMBL" id="HHJ64589.1"/>
    </source>
</evidence>
<organism evidence="1">
    <name type="scientific">Aquifex aeolicus</name>
    <dbReference type="NCBI Taxonomy" id="63363"/>
    <lineage>
        <taxon>Bacteria</taxon>
        <taxon>Pseudomonadati</taxon>
        <taxon>Aquificota</taxon>
        <taxon>Aquificia</taxon>
        <taxon>Aquificales</taxon>
        <taxon>Aquificaceae</taxon>
        <taxon>Aquifex</taxon>
    </lineage>
</organism>
<dbReference type="Proteomes" id="UP000885792">
    <property type="component" value="Unassembled WGS sequence"/>
</dbReference>
<reference evidence="1" key="1">
    <citation type="journal article" date="2020" name="mSystems">
        <title>Genome- and Community-Level Interaction Insights into Carbon Utilization and Element Cycling Functions of Hydrothermarchaeota in Hydrothermal Sediment.</title>
        <authorList>
            <person name="Zhou Z."/>
            <person name="Liu Y."/>
            <person name="Xu W."/>
            <person name="Pan J."/>
            <person name="Luo Z.H."/>
            <person name="Li M."/>
        </authorList>
    </citation>
    <scope>NUCLEOTIDE SEQUENCE [LARGE SCALE GENOMIC DNA]</scope>
    <source>
        <strain evidence="1">HyVt-501</strain>
    </source>
</reference>
<proteinExistence type="predicted"/>
<comment type="caution">
    <text evidence="1">The sequence shown here is derived from an EMBL/GenBank/DDBJ whole genome shotgun (WGS) entry which is preliminary data.</text>
</comment>
<dbReference type="InterPro" id="IPR038636">
    <property type="entry name" value="Wzi_sf"/>
</dbReference>
<evidence type="ECO:0008006" key="2">
    <source>
        <dbReference type="Google" id="ProtNLM"/>
    </source>
</evidence>